<keyword evidence="3" id="KW-0812">Transmembrane</keyword>
<proteinExistence type="predicted"/>
<keyword evidence="3" id="KW-1133">Transmembrane helix</keyword>
<accession>A0A7J7C8R5</accession>
<evidence type="ECO:0000256" key="1">
    <source>
        <dbReference type="ARBA" id="ARBA00022574"/>
    </source>
</evidence>
<evidence type="ECO:0000313" key="4">
    <source>
        <dbReference type="EMBL" id="KAF5730237.1"/>
    </source>
</evidence>
<dbReference type="AlphaFoldDB" id="A0A7J7C8R5"/>
<dbReference type="Proteomes" id="UP000593562">
    <property type="component" value="Unassembled WGS sequence"/>
</dbReference>
<feature type="transmembrane region" description="Helical" evidence="3">
    <location>
        <begin position="104"/>
        <end position="122"/>
    </location>
</feature>
<dbReference type="PANTHER" id="PTHR44090">
    <property type="entry name" value="WD REPEAT-CONTAINING PROTEIN 61"/>
    <property type="match status" value="1"/>
</dbReference>
<dbReference type="EMBL" id="JAAARO010000020">
    <property type="protein sequence ID" value="KAF5730237.1"/>
    <property type="molecule type" value="Genomic_DNA"/>
</dbReference>
<dbReference type="GO" id="GO:0016593">
    <property type="term" value="C:Cdc73/Paf1 complex"/>
    <property type="evidence" value="ECO:0007669"/>
    <property type="project" value="TreeGrafter"/>
</dbReference>
<dbReference type="InterPro" id="IPR015943">
    <property type="entry name" value="WD40/YVTN_repeat-like_dom_sf"/>
</dbReference>
<dbReference type="Gene3D" id="2.130.10.10">
    <property type="entry name" value="YVTN repeat-like/Quinoprotein amine dehydrogenase"/>
    <property type="match status" value="1"/>
</dbReference>
<gene>
    <name evidence="4" type="ORF">HS088_TW20G00610</name>
</gene>
<sequence>MKLASLSSIDNAYDDSVWATTWVPATTSRSALLLTGSLDEMGKLWCADDLQLEWTNTGHCLGVVSVATHPSGVIAVQIHSTLLTQLKLKKVIQWLLPTAFDLKYLGLLFLINVGYISLCYLYQ</sequence>
<keyword evidence="3" id="KW-0472">Membrane</keyword>
<dbReference type="InParanoid" id="A0A7J7C8R5"/>
<comment type="caution">
    <text evidence="4">The sequence shown here is derived from an EMBL/GenBank/DDBJ whole genome shotgun (WGS) entry which is preliminary data.</text>
</comment>
<keyword evidence="1" id="KW-0853">WD repeat</keyword>
<dbReference type="InterPro" id="IPR051510">
    <property type="entry name" value="SKI8"/>
</dbReference>
<name>A0A7J7C8R5_TRIWF</name>
<dbReference type="SUPFAM" id="SSF50978">
    <property type="entry name" value="WD40 repeat-like"/>
    <property type="match status" value="1"/>
</dbReference>
<keyword evidence="5" id="KW-1185">Reference proteome</keyword>
<protein>
    <submittedName>
        <fullName evidence="4">WD repeat-containing protein 61-like</fullName>
    </submittedName>
</protein>
<keyword evidence="2" id="KW-0677">Repeat</keyword>
<reference evidence="4 5" key="1">
    <citation type="journal article" date="2020" name="Nat. Commun.">
        <title>Genome of Tripterygium wilfordii and identification of cytochrome P450 involved in triptolide biosynthesis.</title>
        <authorList>
            <person name="Tu L."/>
            <person name="Su P."/>
            <person name="Zhang Z."/>
            <person name="Gao L."/>
            <person name="Wang J."/>
            <person name="Hu T."/>
            <person name="Zhou J."/>
            <person name="Zhang Y."/>
            <person name="Zhao Y."/>
            <person name="Liu Y."/>
            <person name="Song Y."/>
            <person name="Tong Y."/>
            <person name="Lu Y."/>
            <person name="Yang J."/>
            <person name="Xu C."/>
            <person name="Jia M."/>
            <person name="Peters R.J."/>
            <person name="Huang L."/>
            <person name="Gao W."/>
        </authorList>
    </citation>
    <scope>NUCLEOTIDE SEQUENCE [LARGE SCALE GENOMIC DNA]</scope>
    <source>
        <strain evidence="5">cv. XIE 37</strain>
        <tissue evidence="4">Leaf</tissue>
    </source>
</reference>
<dbReference type="PANTHER" id="PTHR44090:SF1">
    <property type="entry name" value="SUPERKILLER COMPLEX PROTEIN 8"/>
    <property type="match status" value="1"/>
</dbReference>
<organism evidence="4 5">
    <name type="scientific">Tripterygium wilfordii</name>
    <name type="common">Thunder God vine</name>
    <dbReference type="NCBI Taxonomy" id="458696"/>
    <lineage>
        <taxon>Eukaryota</taxon>
        <taxon>Viridiplantae</taxon>
        <taxon>Streptophyta</taxon>
        <taxon>Embryophyta</taxon>
        <taxon>Tracheophyta</taxon>
        <taxon>Spermatophyta</taxon>
        <taxon>Magnoliopsida</taxon>
        <taxon>eudicotyledons</taxon>
        <taxon>Gunneridae</taxon>
        <taxon>Pentapetalae</taxon>
        <taxon>rosids</taxon>
        <taxon>fabids</taxon>
        <taxon>Celastrales</taxon>
        <taxon>Celastraceae</taxon>
        <taxon>Tripterygium</taxon>
    </lineage>
</organism>
<evidence type="ECO:0000313" key="5">
    <source>
        <dbReference type="Proteomes" id="UP000593562"/>
    </source>
</evidence>
<dbReference type="InterPro" id="IPR036322">
    <property type="entry name" value="WD40_repeat_dom_sf"/>
</dbReference>
<evidence type="ECO:0000256" key="3">
    <source>
        <dbReference type="SAM" id="Phobius"/>
    </source>
</evidence>
<evidence type="ECO:0000256" key="2">
    <source>
        <dbReference type="ARBA" id="ARBA00022737"/>
    </source>
</evidence>